<dbReference type="SUPFAM" id="SSF54001">
    <property type="entry name" value="Cysteine proteinases"/>
    <property type="match status" value="1"/>
</dbReference>
<feature type="compositionally biased region" description="Basic and acidic residues" evidence="1">
    <location>
        <begin position="585"/>
        <end position="594"/>
    </location>
</feature>
<dbReference type="FunFam" id="3.90.70.10:FF:000166">
    <property type="entry name" value="Ubiquitinyl hydrolase 1"/>
    <property type="match status" value="1"/>
</dbReference>
<keyword evidence="4" id="KW-1185">Reference proteome</keyword>
<name>A0A6G1CDQ2_9ORYZ</name>
<evidence type="ECO:0000256" key="1">
    <source>
        <dbReference type="SAM" id="MobiDB-lite"/>
    </source>
</evidence>
<feature type="region of interest" description="Disordered" evidence="1">
    <location>
        <begin position="552"/>
        <end position="595"/>
    </location>
</feature>
<accession>A0A6G1CDQ2</accession>
<dbReference type="GO" id="GO:0005829">
    <property type="term" value="C:cytosol"/>
    <property type="evidence" value="ECO:0007669"/>
    <property type="project" value="TreeGrafter"/>
</dbReference>
<feature type="region of interest" description="Disordered" evidence="1">
    <location>
        <begin position="321"/>
        <end position="378"/>
    </location>
</feature>
<dbReference type="GO" id="GO:0004843">
    <property type="term" value="F:cysteine-type deubiquitinase activity"/>
    <property type="evidence" value="ECO:0007669"/>
    <property type="project" value="InterPro"/>
</dbReference>
<feature type="compositionally biased region" description="Polar residues" evidence="1">
    <location>
        <begin position="357"/>
        <end position="372"/>
    </location>
</feature>
<dbReference type="PROSITE" id="PS50235">
    <property type="entry name" value="USP_3"/>
    <property type="match status" value="1"/>
</dbReference>
<dbReference type="Proteomes" id="UP000479710">
    <property type="component" value="Unassembled WGS sequence"/>
</dbReference>
<comment type="caution">
    <text evidence="3">The sequence shown here is derived from an EMBL/GenBank/DDBJ whole genome shotgun (WGS) entry which is preliminary data.</text>
</comment>
<dbReference type="AlphaFoldDB" id="A0A6G1CDQ2"/>
<dbReference type="GO" id="GO:0005634">
    <property type="term" value="C:nucleus"/>
    <property type="evidence" value="ECO:0007669"/>
    <property type="project" value="TreeGrafter"/>
</dbReference>
<dbReference type="InterPro" id="IPR038765">
    <property type="entry name" value="Papain-like_cys_pep_sf"/>
</dbReference>
<evidence type="ECO:0000313" key="3">
    <source>
        <dbReference type="EMBL" id="KAF0898181.1"/>
    </source>
</evidence>
<feature type="compositionally biased region" description="Polar residues" evidence="1">
    <location>
        <begin position="570"/>
        <end position="583"/>
    </location>
</feature>
<dbReference type="GO" id="GO:0016579">
    <property type="term" value="P:protein deubiquitination"/>
    <property type="evidence" value="ECO:0007669"/>
    <property type="project" value="InterPro"/>
</dbReference>
<evidence type="ECO:0000313" key="4">
    <source>
        <dbReference type="Proteomes" id="UP000479710"/>
    </source>
</evidence>
<organism evidence="3 4">
    <name type="scientific">Oryza meyeriana var. granulata</name>
    <dbReference type="NCBI Taxonomy" id="110450"/>
    <lineage>
        <taxon>Eukaryota</taxon>
        <taxon>Viridiplantae</taxon>
        <taxon>Streptophyta</taxon>
        <taxon>Embryophyta</taxon>
        <taxon>Tracheophyta</taxon>
        <taxon>Spermatophyta</taxon>
        <taxon>Magnoliopsida</taxon>
        <taxon>Liliopsida</taxon>
        <taxon>Poales</taxon>
        <taxon>Poaceae</taxon>
        <taxon>BOP clade</taxon>
        <taxon>Oryzoideae</taxon>
        <taxon>Oryzeae</taxon>
        <taxon>Oryzinae</taxon>
        <taxon>Oryza</taxon>
        <taxon>Oryza meyeriana</taxon>
    </lineage>
</organism>
<dbReference type="PANTHER" id="PTHR24006">
    <property type="entry name" value="UBIQUITIN CARBOXYL-TERMINAL HYDROLASE"/>
    <property type="match status" value="1"/>
</dbReference>
<reference evidence="3 4" key="1">
    <citation type="submission" date="2019-11" db="EMBL/GenBank/DDBJ databases">
        <title>Whole genome sequence of Oryza granulata.</title>
        <authorList>
            <person name="Li W."/>
        </authorList>
    </citation>
    <scope>NUCLEOTIDE SEQUENCE [LARGE SCALE GENOMIC DNA]</scope>
    <source>
        <strain evidence="4">cv. Menghai</strain>
        <tissue evidence="3">Leaf</tissue>
    </source>
</reference>
<feature type="region of interest" description="Disordered" evidence="1">
    <location>
        <begin position="18"/>
        <end position="42"/>
    </location>
</feature>
<dbReference type="InterPro" id="IPR001394">
    <property type="entry name" value="Peptidase_C19_UCH"/>
</dbReference>
<feature type="compositionally biased region" description="Basic and acidic residues" evidence="1">
    <location>
        <begin position="22"/>
        <end position="38"/>
    </location>
</feature>
<evidence type="ECO:0000259" key="2">
    <source>
        <dbReference type="PROSITE" id="PS50235"/>
    </source>
</evidence>
<dbReference type="Pfam" id="PF00443">
    <property type="entry name" value="UCH"/>
    <property type="match status" value="1"/>
</dbReference>
<dbReference type="EMBL" id="SPHZ02000009">
    <property type="protein sequence ID" value="KAF0898181.1"/>
    <property type="molecule type" value="Genomic_DNA"/>
</dbReference>
<dbReference type="PANTHER" id="PTHR24006:SF807">
    <property type="entry name" value="OS08G0527100 PROTEIN"/>
    <property type="match status" value="1"/>
</dbReference>
<feature type="domain" description="USP" evidence="2">
    <location>
        <begin position="588"/>
        <end position="716"/>
    </location>
</feature>
<dbReference type="InterPro" id="IPR050164">
    <property type="entry name" value="Peptidase_C19"/>
</dbReference>
<sequence>MPRSRLCRLRALPFASSDAMEEEKRARAGDRATAESPRKGKPGGLSRRLLYWRLLILDAAALRRWRRAVQGVLRASDVMEEEKSAMARETAKWSPRNLELPDVAAPESGCGDTTPLPEQKAAAAAPTSNTEGRICAHLDRFQGGMLKFISEIRSSECAPRCEHYLCENKVEKSSILVCIDCNLHFCIGDGTKNKPQGHARWHADLEQHCVGALFSEPENLYCFLCERLLYLDVSNMQRGHFSCDKEEINSCSHQCNWYFCIGGPDNKARPQGHIREHALLEEHWVAVWYNDPYVGYCFACEGLEDMVMMKTSHPLKVDSIEVEQSSQRKDGLHVPSQTQMDKVPGEIVQVPTEAGDSGQNDNAGLDNTSSEPKVSIEAKKNTCSVEGAAEDKGRAQCSNIAYGKAEDNNSLASIEECLAVHFKPELLEWTCENCSKVAHRPSTTSSKDGEQMMASTKENIIIDGYQTEQSDKIACQSEQSSNLDSLALECTSSRQPHGSDSQRQAMLTVDSITEGISTSPPVKHMYALRSRGPPPKQDLASDNIGNKKTEVHEGVQEAVPSSLPAKEPANQLSGQGQNSSTLEQGIDHSSEDRNQGAIQSRLISKLPPVLAIHLKRSLLTGKVRGHVSFEEILDVGQFMDPSSEDKENSSYRLVGVIEHLGPSTSSGHWIAYVRPSQEQPDGGSSSWYCASDTNVREVSLEEVLKCEAHLLFYERIEG</sequence>
<protein>
    <recommendedName>
        <fullName evidence="2">USP domain-containing protein</fullName>
    </recommendedName>
</protein>
<proteinExistence type="predicted"/>
<dbReference type="OrthoDB" id="2020758at2759"/>
<gene>
    <name evidence="3" type="ORF">E2562_001825</name>
</gene>
<dbReference type="InterPro" id="IPR028889">
    <property type="entry name" value="USP"/>
</dbReference>
<dbReference type="Gene3D" id="3.90.70.10">
    <property type="entry name" value="Cysteine proteinases"/>
    <property type="match status" value="1"/>
</dbReference>